<evidence type="ECO:0000313" key="2">
    <source>
        <dbReference type="EMBL" id="GMT21425.1"/>
    </source>
</evidence>
<feature type="transmembrane region" description="Helical" evidence="1">
    <location>
        <begin position="49"/>
        <end position="67"/>
    </location>
</feature>
<keyword evidence="1" id="KW-0472">Membrane</keyword>
<protein>
    <submittedName>
        <fullName evidence="2">Uncharacterized protein</fullName>
    </submittedName>
</protein>
<dbReference type="Proteomes" id="UP001432322">
    <property type="component" value="Unassembled WGS sequence"/>
</dbReference>
<feature type="non-terminal residue" evidence="2">
    <location>
        <position position="1"/>
    </location>
</feature>
<comment type="caution">
    <text evidence="2">The sequence shown here is derived from an EMBL/GenBank/DDBJ whole genome shotgun (WGS) entry which is preliminary data.</text>
</comment>
<gene>
    <name evidence="2" type="ORF">PFISCL1PPCAC_12722</name>
</gene>
<evidence type="ECO:0000256" key="1">
    <source>
        <dbReference type="SAM" id="Phobius"/>
    </source>
</evidence>
<keyword evidence="1" id="KW-0812">Transmembrane</keyword>
<dbReference type="EMBL" id="BTSY01000004">
    <property type="protein sequence ID" value="GMT21425.1"/>
    <property type="molecule type" value="Genomic_DNA"/>
</dbReference>
<reference evidence="2" key="1">
    <citation type="submission" date="2023-10" db="EMBL/GenBank/DDBJ databases">
        <title>Genome assembly of Pristionchus species.</title>
        <authorList>
            <person name="Yoshida K."/>
            <person name="Sommer R.J."/>
        </authorList>
    </citation>
    <scope>NUCLEOTIDE SEQUENCE</scope>
    <source>
        <strain evidence="2">RS5133</strain>
    </source>
</reference>
<keyword evidence="3" id="KW-1185">Reference proteome</keyword>
<sequence>SRGYADLACNPALPMVVLPRNRRPPPSHSELPPQVITMEKVKKRDGLRWQHYVTIAILLLLCSYAIVHYHDALRSTIPARLRRAHCNTSHSHPSFVHCKERETHNREFLQFLIAKASNLTPESIAEASATYALSLAMRTEDTKLGGELYAWMLHAASYINCYKLLDNAELPPQPRPFYPRSLCAAAVYKDESRDNDHALEDFHVFNDIVQLVALYGSQFHEGTLMYTADAQLRDDHGVEHPSPRFAGIIADYYPMFHNYGHPYTMILEQMTQRRNDVISERVGTTLLVYHMRTSLAAMAACQPRANDTWRDYHERALRRNLFTGGDCGWAQEDFTFGKALWYFLNDIGLWNVRRLMKRI</sequence>
<keyword evidence="1" id="KW-1133">Transmembrane helix</keyword>
<organism evidence="2 3">
    <name type="scientific">Pristionchus fissidentatus</name>
    <dbReference type="NCBI Taxonomy" id="1538716"/>
    <lineage>
        <taxon>Eukaryota</taxon>
        <taxon>Metazoa</taxon>
        <taxon>Ecdysozoa</taxon>
        <taxon>Nematoda</taxon>
        <taxon>Chromadorea</taxon>
        <taxon>Rhabditida</taxon>
        <taxon>Rhabditina</taxon>
        <taxon>Diplogasteromorpha</taxon>
        <taxon>Diplogasteroidea</taxon>
        <taxon>Neodiplogasteridae</taxon>
        <taxon>Pristionchus</taxon>
    </lineage>
</organism>
<evidence type="ECO:0000313" key="3">
    <source>
        <dbReference type="Proteomes" id="UP001432322"/>
    </source>
</evidence>
<dbReference type="AlphaFoldDB" id="A0AAV5VPF0"/>
<accession>A0AAV5VPF0</accession>
<proteinExistence type="predicted"/>
<name>A0AAV5VPF0_9BILA</name>